<proteinExistence type="predicted"/>
<dbReference type="RefSeq" id="WP_163162258.1">
    <property type="nucleotide sequence ID" value="NZ_VKHP01000330.1"/>
</dbReference>
<feature type="transmembrane region" description="Helical" evidence="1">
    <location>
        <begin position="17"/>
        <end position="36"/>
    </location>
</feature>
<keyword evidence="3" id="KW-1185">Reference proteome</keyword>
<reference evidence="2 3" key="1">
    <citation type="journal article" date="2020" name="Arch. Microbiol.">
        <title>Bradyrhizobium uaiense sp. nov., a new highly efficient cowpea symbiont.</title>
        <authorList>
            <person name="Cabral Michel D."/>
            <person name="Azarias Guimaraes A."/>
            <person name="Martins da Costa E."/>
            <person name="Soares de Carvalho T."/>
            <person name="Balsanelli E."/>
            <person name="Willems A."/>
            <person name="Maltempi de Souza E."/>
            <person name="de Souza Moreira F.M."/>
        </authorList>
    </citation>
    <scope>NUCLEOTIDE SEQUENCE [LARGE SCALE GENOMIC DNA]</scope>
    <source>
        <strain evidence="2 3">UFLA 03-164</strain>
    </source>
</reference>
<sequence>MEVISCRLTTTSTKRRLVLIPYLVPVLVIFGFSATAEESRADNDPDVPYVRIECSLKQKASEPGEAQTFAAREHFKEDITPTAEVRSSWLGATFMRRFAVKFETAVNRCLQTHVLKNPSNDNEIIGELGIPEESKLADIWDLLKLQANGESGVLQTNSAPNIFFVRDGKGDLGVVDVLWGGAGWEIGASPIENKRTWPPGTRVFSYGAD</sequence>
<dbReference type="Proteomes" id="UP000468531">
    <property type="component" value="Unassembled WGS sequence"/>
</dbReference>
<protein>
    <submittedName>
        <fullName evidence="2">Uncharacterized protein</fullName>
    </submittedName>
</protein>
<accession>A0A6P1BVP8</accession>
<evidence type="ECO:0000313" key="3">
    <source>
        <dbReference type="Proteomes" id="UP000468531"/>
    </source>
</evidence>
<evidence type="ECO:0000256" key="1">
    <source>
        <dbReference type="SAM" id="Phobius"/>
    </source>
</evidence>
<keyword evidence="1" id="KW-0472">Membrane</keyword>
<dbReference type="EMBL" id="VKHP01000330">
    <property type="protein sequence ID" value="NEV02264.1"/>
    <property type="molecule type" value="Genomic_DNA"/>
</dbReference>
<gene>
    <name evidence="2" type="ORF">FNJ47_42700</name>
</gene>
<dbReference type="AlphaFoldDB" id="A0A6P1BVP8"/>
<keyword evidence="1" id="KW-1133">Transmembrane helix</keyword>
<name>A0A6P1BVP8_9BRAD</name>
<organism evidence="2 3">
    <name type="scientific">Bradyrhizobium uaiense</name>
    <dbReference type="NCBI Taxonomy" id="2594946"/>
    <lineage>
        <taxon>Bacteria</taxon>
        <taxon>Pseudomonadati</taxon>
        <taxon>Pseudomonadota</taxon>
        <taxon>Alphaproteobacteria</taxon>
        <taxon>Hyphomicrobiales</taxon>
        <taxon>Nitrobacteraceae</taxon>
        <taxon>Bradyrhizobium</taxon>
    </lineage>
</organism>
<comment type="caution">
    <text evidence="2">The sequence shown here is derived from an EMBL/GenBank/DDBJ whole genome shotgun (WGS) entry which is preliminary data.</text>
</comment>
<keyword evidence="1" id="KW-0812">Transmembrane</keyword>
<evidence type="ECO:0000313" key="2">
    <source>
        <dbReference type="EMBL" id="NEV02264.1"/>
    </source>
</evidence>